<feature type="domain" description="O-antigen ligase-related" evidence="6">
    <location>
        <begin position="76"/>
        <end position="220"/>
    </location>
</feature>
<dbReference type="KEGG" id="thyd:TTHT_1944"/>
<dbReference type="InterPro" id="IPR007016">
    <property type="entry name" value="O-antigen_ligase-rel_domated"/>
</dbReference>
<dbReference type="AlphaFoldDB" id="A0A7R6PYV7"/>
<evidence type="ECO:0000256" key="3">
    <source>
        <dbReference type="ARBA" id="ARBA00022989"/>
    </source>
</evidence>
<evidence type="ECO:0000259" key="6">
    <source>
        <dbReference type="Pfam" id="PF04932"/>
    </source>
</evidence>
<dbReference type="EMBL" id="AP017470">
    <property type="protein sequence ID" value="BBB33395.1"/>
    <property type="molecule type" value="Genomic_DNA"/>
</dbReference>
<keyword evidence="4 5" id="KW-0472">Membrane</keyword>
<feature type="transmembrane region" description="Helical" evidence="5">
    <location>
        <begin position="203"/>
        <end position="227"/>
    </location>
</feature>
<evidence type="ECO:0000256" key="1">
    <source>
        <dbReference type="ARBA" id="ARBA00004141"/>
    </source>
</evidence>
<feature type="transmembrane region" description="Helical" evidence="5">
    <location>
        <begin position="239"/>
        <end position="257"/>
    </location>
</feature>
<organism evidence="7 8">
    <name type="scientific">Thermotomaculum hydrothermale</name>
    <dbReference type="NCBI Taxonomy" id="981385"/>
    <lineage>
        <taxon>Bacteria</taxon>
        <taxon>Pseudomonadati</taxon>
        <taxon>Acidobacteriota</taxon>
        <taxon>Holophagae</taxon>
        <taxon>Thermotomaculales</taxon>
        <taxon>Thermotomaculaceae</taxon>
        <taxon>Thermotomaculum</taxon>
    </lineage>
</organism>
<keyword evidence="8" id="KW-1185">Reference proteome</keyword>
<feature type="transmembrane region" description="Helical" evidence="5">
    <location>
        <begin position="263"/>
        <end position="284"/>
    </location>
</feature>
<dbReference type="Proteomes" id="UP000595564">
    <property type="component" value="Chromosome"/>
</dbReference>
<evidence type="ECO:0000256" key="2">
    <source>
        <dbReference type="ARBA" id="ARBA00022692"/>
    </source>
</evidence>
<dbReference type="GO" id="GO:0016020">
    <property type="term" value="C:membrane"/>
    <property type="evidence" value="ECO:0007669"/>
    <property type="project" value="UniProtKB-SubCell"/>
</dbReference>
<comment type="subcellular location">
    <subcellularLocation>
        <location evidence="1">Membrane</location>
        <topology evidence="1">Multi-pass membrane protein</topology>
    </subcellularLocation>
</comment>
<name>A0A7R6PYV7_9BACT</name>
<evidence type="ECO:0000256" key="4">
    <source>
        <dbReference type="ARBA" id="ARBA00023136"/>
    </source>
</evidence>
<feature type="transmembrane region" description="Helical" evidence="5">
    <location>
        <begin position="77"/>
        <end position="104"/>
    </location>
</feature>
<evidence type="ECO:0000313" key="7">
    <source>
        <dbReference type="EMBL" id="BBB33395.1"/>
    </source>
</evidence>
<feature type="transmembrane region" description="Helical" evidence="5">
    <location>
        <begin position="47"/>
        <end position="65"/>
    </location>
</feature>
<protein>
    <recommendedName>
        <fullName evidence="6">O-antigen ligase-related domain-containing protein</fullName>
    </recommendedName>
</protein>
<feature type="transmembrane region" description="Helical" evidence="5">
    <location>
        <begin position="20"/>
        <end position="40"/>
    </location>
</feature>
<evidence type="ECO:0000313" key="8">
    <source>
        <dbReference type="Proteomes" id="UP000595564"/>
    </source>
</evidence>
<reference evidence="7 8" key="1">
    <citation type="journal article" date="2012" name="Extremophiles">
        <title>Thermotomaculum hydrothermale gen. nov., sp. nov., a novel heterotrophic thermophile within the phylum Acidobacteria from a deep-sea hydrothermal vent chimney in the Southern Okinawa Trough.</title>
        <authorList>
            <person name="Izumi H."/>
            <person name="Nunoura T."/>
            <person name="Miyazaki M."/>
            <person name="Mino S."/>
            <person name="Toki T."/>
            <person name="Takai K."/>
            <person name="Sako Y."/>
            <person name="Sawabe T."/>
            <person name="Nakagawa S."/>
        </authorList>
    </citation>
    <scope>NUCLEOTIDE SEQUENCE [LARGE SCALE GENOMIC DNA]</scope>
    <source>
        <strain evidence="7 8">AC55</strain>
    </source>
</reference>
<accession>A0A7R6PYV7</accession>
<sequence>MLIQNKDYIDSPLLECFFDYGMIISIIQIAMSVFGVILEVDRPVYRHVFLMFSTGLLPFVLILRISVARKFFDKYVFLYLFALLLVRSRTNLLFVICLLFYYFLELLREKTKINLQKFYLFAIGIGFSLVWLLPILYPEIQNFFASSLQWRYHEWNTYIAFVKNNPDNVLLFGKGFGAVLFSEKPIQVFLASKVFYLERFHNIFLFLLFKIGIIGVFLYLSILYFVFKIIGKNVPSNNFYVIFYLVFLFFIGFPANGGFTMSVFIGMVLGVCLFFCCNSQILILKNE</sequence>
<keyword evidence="3 5" id="KW-1133">Transmembrane helix</keyword>
<proteinExistence type="predicted"/>
<feature type="transmembrane region" description="Helical" evidence="5">
    <location>
        <begin position="116"/>
        <end position="137"/>
    </location>
</feature>
<dbReference type="Pfam" id="PF04932">
    <property type="entry name" value="Wzy_C"/>
    <property type="match status" value="1"/>
</dbReference>
<gene>
    <name evidence="7" type="ORF">TTHT_1944</name>
</gene>
<evidence type="ECO:0000256" key="5">
    <source>
        <dbReference type="SAM" id="Phobius"/>
    </source>
</evidence>
<keyword evidence="2 5" id="KW-0812">Transmembrane</keyword>